<protein>
    <submittedName>
        <fullName evidence="3">Uncharacterized protein</fullName>
    </submittedName>
</protein>
<dbReference type="WBParaSite" id="SVE_0271300.1">
    <property type="protein sequence ID" value="SVE_0271300.1"/>
    <property type="gene ID" value="SVE_0271300"/>
</dbReference>
<feature type="region of interest" description="Disordered" evidence="1">
    <location>
        <begin position="78"/>
        <end position="155"/>
    </location>
</feature>
<feature type="compositionally biased region" description="Basic and acidic residues" evidence="1">
    <location>
        <begin position="91"/>
        <end position="131"/>
    </location>
</feature>
<evidence type="ECO:0000313" key="3">
    <source>
        <dbReference type="WBParaSite" id="SVE_0271300.1"/>
    </source>
</evidence>
<sequence length="155" mass="18636">MAFDFVRRKYLENPKIMRKIKSNLDDQLRLHRHRKVVENFKKDVESFGLYLMDEVARSRAAPPDYNFLHSKYVKVEEENEGGGINIDEEEEKKIEEEEGGKMIEEKRAGKKNEKEEGKKNDEERKKSEEKRKRGRPRKRRVYPWLNNHGGKKEKF</sequence>
<dbReference type="AlphaFoldDB" id="A0A0K0F1N8"/>
<reference evidence="3" key="2">
    <citation type="submission" date="2015-08" db="UniProtKB">
        <authorList>
            <consortium name="WormBaseParasite"/>
        </authorList>
    </citation>
    <scope>IDENTIFICATION</scope>
</reference>
<proteinExistence type="predicted"/>
<accession>A0A0K0F1N8</accession>
<dbReference type="Proteomes" id="UP000035680">
    <property type="component" value="Unassembled WGS sequence"/>
</dbReference>
<name>A0A0K0F1N8_STRVS</name>
<organism evidence="2 3">
    <name type="scientific">Strongyloides venezuelensis</name>
    <name type="common">Threadworm</name>
    <dbReference type="NCBI Taxonomy" id="75913"/>
    <lineage>
        <taxon>Eukaryota</taxon>
        <taxon>Metazoa</taxon>
        <taxon>Ecdysozoa</taxon>
        <taxon>Nematoda</taxon>
        <taxon>Chromadorea</taxon>
        <taxon>Rhabditida</taxon>
        <taxon>Tylenchina</taxon>
        <taxon>Panagrolaimomorpha</taxon>
        <taxon>Strongyloidoidea</taxon>
        <taxon>Strongyloididae</taxon>
        <taxon>Strongyloides</taxon>
    </lineage>
</organism>
<evidence type="ECO:0000256" key="1">
    <source>
        <dbReference type="SAM" id="MobiDB-lite"/>
    </source>
</evidence>
<keyword evidence="2" id="KW-1185">Reference proteome</keyword>
<evidence type="ECO:0000313" key="2">
    <source>
        <dbReference type="Proteomes" id="UP000035680"/>
    </source>
</evidence>
<feature type="compositionally biased region" description="Basic residues" evidence="1">
    <location>
        <begin position="132"/>
        <end position="141"/>
    </location>
</feature>
<reference evidence="2" key="1">
    <citation type="submission" date="2014-07" db="EMBL/GenBank/DDBJ databases">
        <authorList>
            <person name="Martin A.A"/>
            <person name="De Silva N."/>
        </authorList>
    </citation>
    <scope>NUCLEOTIDE SEQUENCE</scope>
</reference>